<evidence type="ECO:0008006" key="4">
    <source>
        <dbReference type="Google" id="ProtNLM"/>
    </source>
</evidence>
<sequence>MIDFVSETIKRDLNDRFGDKFKELSELEKIILVSAASEGWVTHERVAQLTTTHSRDITIALPRLERNGFLESKGMQREKFYHLPGVNVVTPDLIFPETSPVTSSEKDIKISKLGENQVVKFSSDTNNLSSDTNNLSSDTNDLSSDTNGLSSDTKEHLKEVRKCSNGMPDRDQHGRLISGSLRLPIIDNINNLTPEYQQVLFGIASDARQKQRMAKDTMQSLIVRLCAEHFITLNALAKVLKRKPDAVRQQYLSAMVKSGVLLLAFPQTPTHEKQAYTSRT</sequence>
<dbReference type="EMBL" id="WLZX01000005">
    <property type="protein sequence ID" value="MTD28054.1"/>
    <property type="molecule type" value="Genomic_DNA"/>
</dbReference>
<feature type="region of interest" description="Disordered" evidence="1">
    <location>
        <begin position="123"/>
        <end position="155"/>
    </location>
</feature>
<evidence type="ECO:0000313" key="2">
    <source>
        <dbReference type="EMBL" id="MTD28054.1"/>
    </source>
</evidence>
<evidence type="ECO:0000313" key="3">
    <source>
        <dbReference type="Proteomes" id="UP000480164"/>
    </source>
</evidence>
<dbReference type="RefSeq" id="WP_154753312.1">
    <property type="nucleotide sequence ID" value="NZ_WLZX01000005.1"/>
</dbReference>
<evidence type="ECO:0000256" key="1">
    <source>
        <dbReference type="SAM" id="MobiDB-lite"/>
    </source>
</evidence>
<accession>A0ABW9RD01</accession>
<feature type="compositionally biased region" description="Low complexity" evidence="1">
    <location>
        <begin position="123"/>
        <end position="147"/>
    </location>
</feature>
<reference evidence="2 3" key="1">
    <citation type="submission" date="2019-11" db="EMBL/GenBank/DDBJ databases">
        <title>Erwinia sp. nov., isolated from feces of birds in Tibet plateau of China.</title>
        <authorList>
            <person name="Ge Y."/>
        </authorList>
    </citation>
    <scope>NUCLEOTIDE SEQUENCE [LARGE SCALE GENOMIC DNA]</scope>
    <source>
        <strain evidence="2 3">J316</strain>
    </source>
</reference>
<gene>
    <name evidence="2" type="ORF">GK011_14015</name>
</gene>
<protein>
    <recommendedName>
        <fullName evidence="4">Transcriptional regulator</fullName>
    </recommendedName>
</protein>
<dbReference type="Proteomes" id="UP000480164">
    <property type="component" value="Unassembled WGS sequence"/>
</dbReference>
<keyword evidence="3" id="KW-1185">Reference proteome</keyword>
<organism evidence="2 3">
    <name type="scientific">Erwinia sorbitola</name>
    <dbReference type="NCBI Taxonomy" id="2681984"/>
    <lineage>
        <taxon>Bacteria</taxon>
        <taxon>Pseudomonadati</taxon>
        <taxon>Pseudomonadota</taxon>
        <taxon>Gammaproteobacteria</taxon>
        <taxon>Enterobacterales</taxon>
        <taxon>Erwiniaceae</taxon>
        <taxon>Erwinia</taxon>
    </lineage>
</organism>
<name>A0ABW9RD01_9GAMM</name>
<proteinExistence type="predicted"/>
<comment type="caution">
    <text evidence="2">The sequence shown here is derived from an EMBL/GenBank/DDBJ whole genome shotgun (WGS) entry which is preliminary data.</text>
</comment>